<keyword evidence="2" id="KW-0677">Repeat</keyword>
<keyword evidence="10" id="KW-1185">Reference proteome</keyword>
<evidence type="ECO:0000259" key="8">
    <source>
        <dbReference type="PROSITE" id="PS50157"/>
    </source>
</evidence>
<evidence type="ECO:0000313" key="9">
    <source>
        <dbReference type="EMBL" id="GCC26393.1"/>
    </source>
</evidence>
<dbReference type="GO" id="GO:0000981">
    <property type="term" value="F:DNA-binding transcription factor activity, RNA polymerase II-specific"/>
    <property type="evidence" value="ECO:0007669"/>
    <property type="project" value="TreeGrafter"/>
</dbReference>
<dbReference type="Proteomes" id="UP000287033">
    <property type="component" value="Unassembled WGS sequence"/>
</dbReference>
<keyword evidence="5" id="KW-0539">Nucleus</keyword>
<name>A0A401S7L3_CHIPU</name>
<dbReference type="SMART" id="SM00355">
    <property type="entry name" value="ZnF_C2H2"/>
    <property type="match status" value="6"/>
</dbReference>
<gene>
    <name evidence="9" type="ORF">chiPu_0004809</name>
</gene>
<dbReference type="InterPro" id="IPR013087">
    <property type="entry name" value="Znf_C2H2_type"/>
</dbReference>
<keyword evidence="1" id="KW-0479">Metal-binding</keyword>
<proteinExistence type="predicted"/>
<dbReference type="GO" id="GO:0008270">
    <property type="term" value="F:zinc ion binding"/>
    <property type="evidence" value="ECO:0007669"/>
    <property type="project" value="UniProtKB-KW"/>
</dbReference>
<dbReference type="EMBL" id="BEZZ01000121">
    <property type="protein sequence ID" value="GCC26393.1"/>
    <property type="molecule type" value="Genomic_DNA"/>
</dbReference>
<dbReference type="OMA" id="HEEIQYK"/>
<evidence type="ECO:0000313" key="10">
    <source>
        <dbReference type="Proteomes" id="UP000287033"/>
    </source>
</evidence>
<protein>
    <recommendedName>
        <fullName evidence="8">C2H2-type domain-containing protein</fullName>
    </recommendedName>
</protein>
<feature type="compositionally biased region" description="Polar residues" evidence="7">
    <location>
        <begin position="1337"/>
        <end position="1347"/>
    </location>
</feature>
<comment type="caution">
    <text evidence="9">The sequence shown here is derived from an EMBL/GenBank/DDBJ whole genome shotgun (WGS) entry which is preliminary data.</text>
</comment>
<dbReference type="OrthoDB" id="8069632at2759"/>
<dbReference type="PANTHER" id="PTHR24388:SF89">
    <property type="entry name" value="ZINC FINGER PROTEIN 518B"/>
    <property type="match status" value="1"/>
</dbReference>
<dbReference type="SUPFAM" id="SSF57667">
    <property type="entry name" value="beta-beta-alpha zinc fingers"/>
    <property type="match status" value="1"/>
</dbReference>
<dbReference type="PROSITE" id="PS50157">
    <property type="entry name" value="ZINC_FINGER_C2H2_2"/>
    <property type="match status" value="3"/>
</dbReference>
<evidence type="ECO:0000256" key="2">
    <source>
        <dbReference type="ARBA" id="ARBA00022737"/>
    </source>
</evidence>
<dbReference type="InterPro" id="IPR036236">
    <property type="entry name" value="Znf_C2H2_sf"/>
</dbReference>
<feature type="domain" description="C2H2-type" evidence="8">
    <location>
        <begin position="118"/>
        <end position="145"/>
    </location>
</feature>
<evidence type="ECO:0000256" key="4">
    <source>
        <dbReference type="ARBA" id="ARBA00022833"/>
    </source>
</evidence>
<evidence type="ECO:0000256" key="5">
    <source>
        <dbReference type="ARBA" id="ARBA00023242"/>
    </source>
</evidence>
<dbReference type="STRING" id="137246.A0A401S7L3"/>
<dbReference type="GO" id="GO:0000978">
    <property type="term" value="F:RNA polymerase II cis-regulatory region sequence-specific DNA binding"/>
    <property type="evidence" value="ECO:0007669"/>
    <property type="project" value="TreeGrafter"/>
</dbReference>
<dbReference type="Gene3D" id="3.30.160.60">
    <property type="entry name" value="Classic Zinc Finger"/>
    <property type="match status" value="1"/>
</dbReference>
<sequence length="1812" mass="202621">MQLKWLQVLLPKIDNLIEKKSFVYSATEVSIKCRSGKKQTARKTTAIKSYFSSKKQQLKENLRTNKERIEIYDHIGEPEKEINEMLIFCVKCKDIQQFSFAELQEHCQQNHPEDRPVFVCSRCGFTVDDVEQMNVHAFSHTMDKALNTELAANKEGLALIREMELHKTRHLKPDTLYCNKCRFSTKDPLLFQKHILRHEEIQYKCGRCDRVCYTRGEFQRHSVQHTGTFPFKCRYCDYGAVRKDYVVKHTKGVHRDIIKNGGSALVLPMRKGCKKKTSSKAKNISKVKPTITEQNENSTNVRLHDKVVNSLALITNSGTTSCQMQGESVEVQQYRSINSASDNKSVDNLFVQNIKHLNCPPTDARKNQLKVLAPSKHTLQPGAPLTLVAPAQMVIPSNCLAQLTEIKTVNGKQQLVFKLIPQNTVASASGITTLSAQEMQHVNSEMAPLQQNSLSHNPTTVLTEIVDHNELPVVESFSEVEADNIDINTKLLFSNPHCSFGVKPTTSTSSIVENKSKAHPNQGKDVAIEQLQGSERTETDLTCSFQQDPLATPDVLDEMMHYLQQEALNSKTTLKGFNADTEELLNQIDKKLLMFPKSKEMQKCTNSFSPCKVAVSNGQECVLQDPFYVPRFKNENMDGIEDVISAEADFEKSILQLPMAGPGLAKNNIHLCDSQVLRDSSCKTAIKSIESLPNDSTKAKTERYMMENCKSVDISKVLPCQLSPTLSGNHTTVASKSVDHRITPKCSSSVKQTKIIPERMFLTDCLKCQCIDTVDKDLNKPAACKGTFESHLKYCTAVQNQRISSGQDHGEIRYRNNSYCMLEKCENSRTKPDLPLRSKALKSRKINTNDNKIMSVCESATLCANPHDQILQRTSIGLSVAAAAAITNSLNNVSTNGVTFVSEMQSPLHDKNELSREDTSQGITINADFNDVSNWHDLGTAGFTDDPSVDGQWPVISSVFSLSCGTNNVPDSIRWDNDQDSSCTSFTSAQEILKTNPYSQIQANNKSLTLQLEKEHTNKPVSYRNPVCLQVSNDRNFCTVSSPSVVNGKSFQLSSCVNMAEHRYLLPTLTPSIPPISPVENVDCSSVSEQFVDDVDAFQNSHKRYSNEFYLNQARLSSRSTNTAVEYCAQMDSFVQRNSSDMGNALTGTTQSYQSKPFSFPKLKNSPNLSLEDTSNQSKTLENVLCSTTNGVDEPSVCRNFSDTTSAPIGITSNAWKQVLTVNQSPVALAEICKPHINSKGSSFNRNASHSFAKVQEDMPTTSASTLKVCHQHNLQSKTSLFPLSCFPSADPEDVNYTDAVEKLKQIPSKLGKTMVLPKKVVLPTTAKLQSISLSPSVLDNQSNHSKVQLKPPNKSRSVLPPCGQQSTCCHKVVEDVSSQTEQALQNIAEIAKVVPNLSCANDSENDSLGQDENNDLFPELQSKSEMASSHLPAVLLSSSTSQVNLEITPPSQTLVKSTDCYRHETTYKIVSGDNVLRVLNHADKSKQKPSPISCHSVNLSQNLRVLCPTTVSWSTAEKSELQASVLTKKCPVYAELDSRINCSSKIKCQENRNCDQSSVSVSRPNTFNTISVKIAARQNSQSLKSSGGQPLPLKRRNARNIVPDHNRDEILFKKVKKQDSFVPITTNHCEILKTARKLRLKPFHKSQLVKCPRRNQPVVVLNHPDVDVEEVANVMQTIGKYRGNVLKVVLSERTVISLNLKVGQRQEFENRGILLDKWRNCKTVSPVKERHMLKIRLKKIHKNNYQIVQNVHDEHLQFKFHCWFCGRMFCDQEEWIAHGQRHLMEATRDWNDVANIQEITEVLRGQNNSDE</sequence>
<dbReference type="InterPro" id="IPR050527">
    <property type="entry name" value="Snail/Krueppel_Znf"/>
</dbReference>
<organism evidence="9 10">
    <name type="scientific">Chiloscyllium punctatum</name>
    <name type="common">Brownbanded bambooshark</name>
    <name type="synonym">Hemiscyllium punctatum</name>
    <dbReference type="NCBI Taxonomy" id="137246"/>
    <lineage>
        <taxon>Eukaryota</taxon>
        <taxon>Metazoa</taxon>
        <taxon>Chordata</taxon>
        <taxon>Craniata</taxon>
        <taxon>Vertebrata</taxon>
        <taxon>Chondrichthyes</taxon>
        <taxon>Elasmobranchii</taxon>
        <taxon>Galeomorphii</taxon>
        <taxon>Galeoidea</taxon>
        <taxon>Orectolobiformes</taxon>
        <taxon>Hemiscylliidae</taxon>
        <taxon>Chiloscyllium</taxon>
    </lineage>
</organism>
<evidence type="ECO:0000256" key="3">
    <source>
        <dbReference type="ARBA" id="ARBA00022771"/>
    </source>
</evidence>
<keyword evidence="4" id="KW-0862">Zinc</keyword>
<evidence type="ECO:0000256" key="6">
    <source>
        <dbReference type="PROSITE-ProRule" id="PRU00042"/>
    </source>
</evidence>
<keyword evidence="3 6" id="KW-0863">Zinc-finger</keyword>
<evidence type="ECO:0000256" key="7">
    <source>
        <dbReference type="SAM" id="MobiDB-lite"/>
    </source>
</evidence>
<feature type="domain" description="C2H2-type" evidence="8">
    <location>
        <begin position="1761"/>
        <end position="1788"/>
    </location>
</feature>
<accession>A0A401S7L3</accession>
<feature type="region of interest" description="Disordered" evidence="7">
    <location>
        <begin position="1337"/>
        <end position="1361"/>
    </location>
</feature>
<reference evidence="9 10" key="1">
    <citation type="journal article" date="2018" name="Nat. Ecol. Evol.">
        <title>Shark genomes provide insights into elasmobranch evolution and the origin of vertebrates.</title>
        <authorList>
            <person name="Hara Y"/>
            <person name="Yamaguchi K"/>
            <person name="Onimaru K"/>
            <person name="Kadota M"/>
            <person name="Koyanagi M"/>
            <person name="Keeley SD"/>
            <person name="Tatsumi K"/>
            <person name="Tanaka K"/>
            <person name="Motone F"/>
            <person name="Kageyama Y"/>
            <person name="Nozu R"/>
            <person name="Adachi N"/>
            <person name="Nishimura O"/>
            <person name="Nakagawa R"/>
            <person name="Tanegashima C"/>
            <person name="Kiyatake I"/>
            <person name="Matsumoto R"/>
            <person name="Murakumo K"/>
            <person name="Nishida K"/>
            <person name="Terakita A"/>
            <person name="Kuratani S"/>
            <person name="Sato K"/>
            <person name="Hyodo S Kuraku.S."/>
        </authorList>
    </citation>
    <scope>NUCLEOTIDE SEQUENCE [LARGE SCALE GENOMIC DNA]</scope>
</reference>
<dbReference type="PANTHER" id="PTHR24388">
    <property type="entry name" value="ZINC FINGER PROTEIN"/>
    <property type="match status" value="1"/>
</dbReference>
<dbReference type="PROSITE" id="PS00028">
    <property type="entry name" value="ZINC_FINGER_C2H2_1"/>
    <property type="match status" value="3"/>
</dbReference>
<evidence type="ECO:0000256" key="1">
    <source>
        <dbReference type="ARBA" id="ARBA00022723"/>
    </source>
</evidence>
<feature type="domain" description="C2H2-type" evidence="8">
    <location>
        <begin position="203"/>
        <end position="230"/>
    </location>
</feature>